<dbReference type="Bgee" id="FBgn0182108">
    <property type="expression patterns" value="Expressed in adult organism"/>
</dbReference>
<dbReference type="KEGG" id="dsi:Dsimw501_GD10336"/>
<proteinExistence type="predicted"/>
<evidence type="ECO:0000256" key="3">
    <source>
        <dbReference type="ARBA" id="ARBA00022833"/>
    </source>
</evidence>
<keyword evidence="3" id="KW-0862">Zinc</keyword>
<dbReference type="FunFam" id="1.10.220.160:FF:000010">
    <property type="entry name" value="Uncharacterized protein, isoform A"/>
    <property type="match status" value="1"/>
</dbReference>
<gene>
    <name evidence="7" type="primary">Dsim\GD10336</name>
    <name evidence="7" type="ORF">Dsimw501_GD10336</name>
</gene>
<evidence type="ECO:0000256" key="4">
    <source>
        <dbReference type="PROSITE-ProRule" id="PRU00134"/>
    </source>
</evidence>
<evidence type="ECO:0000259" key="6">
    <source>
        <dbReference type="PROSITE" id="PS50865"/>
    </source>
</evidence>
<dbReference type="PROSITE" id="PS50280">
    <property type="entry name" value="SET"/>
    <property type="match status" value="1"/>
</dbReference>
<reference evidence="7" key="3">
    <citation type="submission" date="2015-04" db="EMBL/GenBank/DDBJ databases">
        <authorList>
            <consortium name="FlyBase"/>
        </authorList>
    </citation>
    <scope>NUCLEOTIDE SEQUENCE</scope>
    <source>
        <strain evidence="7">W501</strain>
    </source>
</reference>
<dbReference type="GO" id="GO:0008276">
    <property type="term" value="F:protein methyltransferase activity"/>
    <property type="evidence" value="ECO:0007669"/>
    <property type="project" value="UniProtKB-ARBA"/>
</dbReference>
<protein>
    <recommendedName>
        <fullName evidence="8">MYND-type domain-containing protein</fullName>
    </recommendedName>
</protein>
<dbReference type="Gene3D" id="1.10.220.160">
    <property type="match status" value="1"/>
</dbReference>
<dbReference type="GO" id="GO:0008757">
    <property type="term" value="F:S-adenosylmethionine-dependent methyltransferase activity"/>
    <property type="evidence" value="ECO:0007669"/>
    <property type="project" value="UniProtKB-ARBA"/>
</dbReference>
<feature type="domain" description="SET" evidence="5">
    <location>
        <begin position="41"/>
        <end position="296"/>
    </location>
</feature>
<dbReference type="Gene3D" id="2.170.270.10">
    <property type="entry name" value="SET domain"/>
    <property type="match status" value="1"/>
</dbReference>
<dbReference type="InterPro" id="IPR001214">
    <property type="entry name" value="SET_dom"/>
</dbReference>
<dbReference type="InterPro" id="IPR053010">
    <property type="entry name" value="SET_SmydA-8"/>
</dbReference>
<dbReference type="AlphaFoldDB" id="A0A0J9R683"/>
<dbReference type="CDD" id="cd20071">
    <property type="entry name" value="SET_SMYD"/>
    <property type="match status" value="1"/>
</dbReference>
<dbReference type="PANTHER" id="PTHR46455">
    <property type="entry name" value="SET AND MYND DOMAIN CONTAINING, ARTHROPOD-SPECIFIC, MEMBER 4, ISOFORM A"/>
    <property type="match status" value="1"/>
</dbReference>
<evidence type="ECO:0000313" key="7">
    <source>
        <dbReference type="EMBL" id="KMY91697.1"/>
    </source>
</evidence>
<name>A0A0J9R683_DROSI</name>
<keyword evidence="2 4" id="KW-0863">Zinc-finger</keyword>
<accession>A0A0J9R683</accession>
<evidence type="ECO:0008006" key="8">
    <source>
        <dbReference type="Google" id="ProtNLM"/>
    </source>
</evidence>
<dbReference type="PANTHER" id="PTHR46455:SF2">
    <property type="entry name" value="AT24727P"/>
    <property type="match status" value="1"/>
</dbReference>
<dbReference type="SUPFAM" id="SSF82199">
    <property type="entry name" value="SET domain"/>
    <property type="match status" value="1"/>
</dbReference>
<dbReference type="Proteomes" id="UP000035880">
    <property type="component" value="Chromosome 2R"/>
</dbReference>
<reference evidence="7" key="2">
    <citation type="submission" date="2014-06" db="EMBL/GenBank/DDBJ databases">
        <authorList>
            <person name="Hu T."/>
            <person name="Eisen M.B."/>
            <person name="Thornton K.R."/>
            <person name="Andolfatto P."/>
        </authorList>
    </citation>
    <scope>NUCLEOTIDE SEQUENCE</scope>
    <source>
        <strain evidence="7">W501</strain>
    </source>
</reference>
<dbReference type="InterPro" id="IPR046341">
    <property type="entry name" value="SET_dom_sf"/>
</dbReference>
<dbReference type="Pfam" id="PF01753">
    <property type="entry name" value="zf-MYND"/>
    <property type="match status" value="1"/>
</dbReference>
<evidence type="ECO:0000259" key="5">
    <source>
        <dbReference type="PROSITE" id="PS50280"/>
    </source>
</evidence>
<dbReference type="GO" id="GO:0008170">
    <property type="term" value="F:N-methyltransferase activity"/>
    <property type="evidence" value="ECO:0007669"/>
    <property type="project" value="UniProtKB-ARBA"/>
</dbReference>
<dbReference type="EMBL" id="CM002911">
    <property type="protein sequence ID" value="KMY91697.1"/>
    <property type="molecule type" value="Genomic_DNA"/>
</dbReference>
<evidence type="ECO:0000256" key="2">
    <source>
        <dbReference type="ARBA" id="ARBA00022771"/>
    </source>
</evidence>
<dbReference type="PROSITE" id="PS50865">
    <property type="entry name" value="ZF_MYND_2"/>
    <property type="match status" value="1"/>
</dbReference>
<sequence length="553" mass="62794">MVSSTECPVCGVAASQACTRCKMVRYCDREHQKQHWPQHKRRCRPFSEEQDAELGRYLKVTQDIAAGQIVFIEEPLVVGPKWYLSDADKEASIVPCVGCYTPCRLGKHQCRRCRWPVCSAGCEHEPMECSVLSLGSGSSTRADTRSLNDYFRGDALLVLKCLLLQRQSPSKWSALLEMQSHEEERKGTELHEEAEKRVVSYLQKRFLCRLKQTNPSLLTDCGPEMLHRLCGIIETNFMVIELPSGVELSGLFRQACMMEHACQPNCDFQFDNKTQQVAVRAGCDLRKGDHLRITYTNILWGTQLRQHHLRLTKHFSCRCSRCLDPTEYGTYISALTCLGDVNQTCGGTHLPVDPLDENTQWKCDTCPMLVDGAYVAELQSHMTEQVEGLLAGCPSANQVELLLARLTHMLHPNHFHTFNLKHTLIQLYGNEAGLELGVLSNTQLERKLRLCDELYNVCRRLDPYSIKLAIYVTVILIEVAHTLQEQARRSPAEGTSLLGLAQSRLREAHMVLEKEQQSVAGKKLNEKLQKEIFECEKLILAFAYNQDHEADKK</sequence>
<dbReference type="SUPFAM" id="SSF144232">
    <property type="entry name" value="HIT/MYND zinc finger-like"/>
    <property type="match status" value="1"/>
</dbReference>
<dbReference type="InterPro" id="IPR002893">
    <property type="entry name" value="Znf_MYND"/>
</dbReference>
<organism evidence="7">
    <name type="scientific">Drosophila simulans</name>
    <name type="common">Fruit fly</name>
    <dbReference type="NCBI Taxonomy" id="7240"/>
    <lineage>
        <taxon>Eukaryota</taxon>
        <taxon>Metazoa</taxon>
        <taxon>Ecdysozoa</taxon>
        <taxon>Arthropoda</taxon>
        <taxon>Hexapoda</taxon>
        <taxon>Insecta</taxon>
        <taxon>Pterygota</taxon>
        <taxon>Neoptera</taxon>
        <taxon>Endopterygota</taxon>
        <taxon>Diptera</taxon>
        <taxon>Brachycera</taxon>
        <taxon>Muscomorpha</taxon>
        <taxon>Ephydroidea</taxon>
        <taxon>Drosophilidae</taxon>
        <taxon>Drosophila</taxon>
        <taxon>Sophophora</taxon>
    </lineage>
</organism>
<dbReference type="GO" id="GO:0008270">
    <property type="term" value="F:zinc ion binding"/>
    <property type="evidence" value="ECO:0007669"/>
    <property type="project" value="UniProtKB-KW"/>
</dbReference>
<evidence type="ECO:0000256" key="1">
    <source>
        <dbReference type="ARBA" id="ARBA00022723"/>
    </source>
</evidence>
<feature type="domain" description="MYND-type" evidence="6">
    <location>
        <begin position="7"/>
        <end position="43"/>
    </location>
</feature>
<reference evidence="7" key="1">
    <citation type="journal article" date="2013" name="Genome Res.">
        <title>A second-generation assembly of the Drosophila simulans genome provides new insights into patterns of lineage-specific divergence.</title>
        <authorList>
            <person name="Hu T.T."/>
            <person name="Eisen M.B."/>
            <person name="Thornton K.R."/>
            <person name="Andolfatto P."/>
        </authorList>
    </citation>
    <scope>NUCLEOTIDE SEQUENCE [LARGE SCALE GENOMIC DNA]</scope>
    <source>
        <strain evidence="7">W501</strain>
    </source>
</reference>
<dbReference type="OrthoDB" id="3174329at2759"/>
<dbReference type="Gene3D" id="6.10.140.2220">
    <property type="match status" value="2"/>
</dbReference>
<dbReference type="Pfam" id="PF00856">
    <property type="entry name" value="SET"/>
    <property type="match status" value="1"/>
</dbReference>
<dbReference type="PROSITE" id="PS01360">
    <property type="entry name" value="ZF_MYND_1"/>
    <property type="match status" value="1"/>
</dbReference>
<keyword evidence="1" id="KW-0479">Metal-binding</keyword>